<evidence type="ECO:0000256" key="8">
    <source>
        <dbReference type="ARBA" id="ARBA00023077"/>
    </source>
</evidence>
<evidence type="ECO:0000256" key="6">
    <source>
        <dbReference type="ARBA" id="ARBA00023004"/>
    </source>
</evidence>
<keyword evidence="18" id="KW-1185">Reference proteome</keyword>
<dbReference type="EMBL" id="JAMLDX010000023">
    <property type="protein sequence ID" value="MCP3732799.1"/>
    <property type="molecule type" value="Genomic_DNA"/>
</dbReference>
<dbReference type="PANTHER" id="PTHR32552:SF81">
    <property type="entry name" value="TONB-DEPENDENT OUTER MEMBRANE RECEPTOR"/>
    <property type="match status" value="1"/>
</dbReference>
<comment type="subcellular location">
    <subcellularLocation>
        <location evidence="1 11">Cell outer membrane</location>
        <topology evidence="1 11">Multi-pass membrane protein</topology>
    </subcellularLocation>
</comment>
<dbReference type="Proteomes" id="UP001139451">
    <property type="component" value="Unassembled WGS sequence"/>
</dbReference>
<dbReference type="Pfam" id="PF07715">
    <property type="entry name" value="Plug"/>
    <property type="match status" value="1"/>
</dbReference>
<keyword evidence="17" id="KW-0675">Receptor</keyword>
<feature type="chain" id="PRO_5040893803" evidence="14">
    <location>
        <begin position="33"/>
        <end position="869"/>
    </location>
</feature>
<evidence type="ECO:0000313" key="18">
    <source>
        <dbReference type="Proteomes" id="UP001139451"/>
    </source>
</evidence>
<feature type="region of interest" description="Disordered" evidence="13">
    <location>
        <begin position="34"/>
        <end position="64"/>
    </location>
</feature>
<dbReference type="AlphaFoldDB" id="A0A9X2HSK1"/>
<evidence type="ECO:0000259" key="16">
    <source>
        <dbReference type="Pfam" id="PF07715"/>
    </source>
</evidence>
<evidence type="ECO:0000256" key="13">
    <source>
        <dbReference type="SAM" id="MobiDB-lite"/>
    </source>
</evidence>
<dbReference type="SUPFAM" id="SSF56935">
    <property type="entry name" value="Porins"/>
    <property type="match status" value="1"/>
</dbReference>
<keyword evidence="10 11" id="KW-0998">Cell outer membrane</keyword>
<keyword evidence="4" id="KW-0410">Iron transport</keyword>
<keyword evidence="9 11" id="KW-0472">Membrane</keyword>
<dbReference type="GO" id="GO:0009279">
    <property type="term" value="C:cell outer membrane"/>
    <property type="evidence" value="ECO:0007669"/>
    <property type="project" value="UniProtKB-SubCell"/>
</dbReference>
<feature type="domain" description="TonB-dependent receptor plug" evidence="16">
    <location>
        <begin position="79"/>
        <end position="189"/>
    </location>
</feature>
<gene>
    <name evidence="17" type="ORF">M9978_20475</name>
</gene>
<evidence type="ECO:0000256" key="11">
    <source>
        <dbReference type="PROSITE-ProRule" id="PRU01360"/>
    </source>
</evidence>
<keyword evidence="8 12" id="KW-0798">TonB box</keyword>
<feature type="signal peptide" evidence="14">
    <location>
        <begin position="1"/>
        <end position="32"/>
    </location>
</feature>
<dbReference type="InterPro" id="IPR012910">
    <property type="entry name" value="Plug_dom"/>
</dbReference>
<keyword evidence="2 11" id="KW-0813">Transport</keyword>
<keyword evidence="7" id="KW-0406">Ion transport</keyword>
<name>A0A9X2HSK1_9SPHN</name>
<proteinExistence type="inferred from homology"/>
<dbReference type="PANTHER" id="PTHR32552">
    <property type="entry name" value="FERRICHROME IRON RECEPTOR-RELATED"/>
    <property type="match status" value="1"/>
</dbReference>
<keyword evidence="3 11" id="KW-1134">Transmembrane beta strand</keyword>
<accession>A0A9X2HSK1</accession>
<evidence type="ECO:0000259" key="15">
    <source>
        <dbReference type="Pfam" id="PF00593"/>
    </source>
</evidence>
<organism evidence="17 18">
    <name type="scientific">Sphingomonas tagetis</name>
    <dbReference type="NCBI Taxonomy" id="2949092"/>
    <lineage>
        <taxon>Bacteria</taxon>
        <taxon>Pseudomonadati</taxon>
        <taxon>Pseudomonadota</taxon>
        <taxon>Alphaproteobacteria</taxon>
        <taxon>Sphingomonadales</taxon>
        <taxon>Sphingomonadaceae</taxon>
        <taxon>Sphingomonas</taxon>
    </lineage>
</organism>
<dbReference type="InterPro" id="IPR000531">
    <property type="entry name" value="Beta-barrel_TonB"/>
</dbReference>
<evidence type="ECO:0000256" key="4">
    <source>
        <dbReference type="ARBA" id="ARBA00022496"/>
    </source>
</evidence>
<comment type="similarity">
    <text evidence="11 12">Belongs to the TonB-dependent receptor family.</text>
</comment>
<sequence>MAQPKIRKSKSLLLATIGASILAGVGATPALAADESSPAGAAAQASPAAAAQDRQGADQYEGGPLGDIVVTARRRDERLQDVPQAVTAMTTEQLQREQVSDQSDLQQKVPSLSIASRFGQTGGTYGMRGLSGQSTSTPTVGTYFAEIPTPTNNLGIDTSAGTPMYDLESVQVLKGPQGTLFGRSSTAGAVLITPAAPDLNDFKATGGLALGNLGYFQGTLAVSVPIIDGVLAIRAAAQYNHRNGYTTVIGTDRKLDETNNEAQRLTVLFQPASWFKNTTIYNRFHASQASGAYLAVGYNPNFPLFNLPANTTAFDAACGAAVASGWASTVSACVAQRLAIMASTKANLAAESARTARGGDELRRTLSGNATYFNERITHESVINRTELTLPELGPLQLQLKNIFGYQRTRGYAGLNVSGVPDELLTLYVGVGAGLSGNQAGNTAQIAVGPGEKFYSNETQLSGTLFGDRLAFVGGYYYQHAPSTVDLVNVGGVQKSLGGVTTVNLGYGANRPFTVGGRANQSAWYGQATLGLDGLLDGVHLTAGVRHTKDDFLLLTRAAVTNPVTGVYTPSPTLTTQALKTSGTNYNFSIDYKPTPKLMIYASTRKGYVPGGLNNSSAIGAPNFQLQYGSENIEDVEVGFKWDFNLGDMRGRLNVAGYKATYSDIQRSFTSVLNNAVASYVANVAKGELEGVEVELTVAPTRELTFGLNYSFNGTRYTSWIGADPYGAAPAGTNIDLKDNPFQNAPRHKLNANATYDIPLAGDKGTVSITGQFTYQSEAYYLTAANRYIQIYGESARQAVREDGFGIVNVRLDWRDIMGLDGVTASIFARNLFEEIYATSATPLNNSLGFSSKQFSEPRIVGASISFNY</sequence>
<keyword evidence="6" id="KW-0408">Iron</keyword>
<evidence type="ECO:0000256" key="9">
    <source>
        <dbReference type="ARBA" id="ARBA00023136"/>
    </source>
</evidence>
<evidence type="ECO:0000256" key="10">
    <source>
        <dbReference type="ARBA" id="ARBA00023237"/>
    </source>
</evidence>
<evidence type="ECO:0000256" key="5">
    <source>
        <dbReference type="ARBA" id="ARBA00022692"/>
    </source>
</evidence>
<evidence type="ECO:0000256" key="2">
    <source>
        <dbReference type="ARBA" id="ARBA00022448"/>
    </source>
</evidence>
<protein>
    <submittedName>
        <fullName evidence="17">TonB-dependent receptor</fullName>
    </submittedName>
</protein>
<evidence type="ECO:0000313" key="17">
    <source>
        <dbReference type="EMBL" id="MCP3732799.1"/>
    </source>
</evidence>
<comment type="caution">
    <text evidence="17">The sequence shown here is derived from an EMBL/GenBank/DDBJ whole genome shotgun (WGS) entry which is preliminary data.</text>
</comment>
<dbReference type="GO" id="GO:0006826">
    <property type="term" value="P:iron ion transport"/>
    <property type="evidence" value="ECO:0007669"/>
    <property type="project" value="UniProtKB-KW"/>
</dbReference>
<dbReference type="Gene3D" id="2.40.170.20">
    <property type="entry name" value="TonB-dependent receptor, beta-barrel domain"/>
    <property type="match status" value="2"/>
</dbReference>
<dbReference type="InterPro" id="IPR039426">
    <property type="entry name" value="TonB-dep_rcpt-like"/>
</dbReference>
<keyword evidence="5 11" id="KW-0812">Transmembrane</keyword>
<dbReference type="RefSeq" id="WP_254296545.1">
    <property type="nucleotide sequence ID" value="NZ_JAMLDX010000023.1"/>
</dbReference>
<reference evidence="17" key="1">
    <citation type="submission" date="2022-05" db="EMBL/GenBank/DDBJ databases">
        <title>Sphingomonas sp. strain MG17 Genome sequencing and assembly.</title>
        <authorList>
            <person name="Kim I."/>
        </authorList>
    </citation>
    <scope>NUCLEOTIDE SEQUENCE</scope>
    <source>
        <strain evidence="17">MG17</strain>
    </source>
</reference>
<evidence type="ECO:0000256" key="1">
    <source>
        <dbReference type="ARBA" id="ARBA00004571"/>
    </source>
</evidence>
<dbReference type="Pfam" id="PF00593">
    <property type="entry name" value="TonB_dep_Rec_b-barrel"/>
    <property type="match status" value="1"/>
</dbReference>
<evidence type="ECO:0000256" key="14">
    <source>
        <dbReference type="SAM" id="SignalP"/>
    </source>
</evidence>
<feature type="domain" description="TonB-dependent receptor-like beta-barrel" evidence="15">
    <location>
        <begin position="447"/>
        <end position="832"/>
    </location>
</feature>
<dbReference type="InterPro" id="IPR036942">
    <property type="entry name" value="Beta-barrel_TonB_sf"/>
</dbReference>
<evidence type="ECO:0000256" key="7">
    <source>
        <dbReference type="ARBA" id="ARBA00023065"/>
    </source>
</evidence>
<keyword evidence="14" id="KW-0732">Signal</keyword>
<feature type="compositionally biased region" description="Low complexity" evidence="13">
    <location>
        <begin position="34"/>
        <end position="58"/>
    </location>
</feature>
<evidence type="ECO:0000256" key="12">
    <source>
        <dbReference type="RuleBase" id="RU003357"/>
    </source>
</evidence>
<evidence type="ECO:0000256" key="3">
    <source>
        <dbReference type="ARBA" id="ARBA00022452"/>
    </source>
</evidence>
<dbReference type="PROSITE" id="PS52016">
    <property type="entry name" value="TONB_DEPENDENT_REC_3"/>
    <property type="match status" value="1"/>
</dbReference>